<dbReference type="EC" id="2.7.1.26" evidence="14"/>
<gene>
    <name evidence="15" type="primary">ribF</name>
    <name evidence="15" type="ORF">GA838_06165</name>
</gene>
<evidence type="ECO:0000256" key="4">
    <source>
        <dbReference type="ARBA" id="ARBA00022643"/>
    </source>
</evidence>
<organism evidence="15 16">
    <name type="scientific">Oenococcus oeni</name>
    <name type="common">Leuconostoc oenos</name>
    <dbReference type="NCBI Taxonomy" id="1247"/>
    <lineage>
        <taxon>Bacteria</taxon>
        <taxon>Bacillati</taxon>
        <taxon>Bacillota</taxon>
        <taxon>Bacilli</taxon>
        <taxon>Lactobacillales</taxon>
        <taxon>Lactobacillaceae</taxon>
        <taxon>Oenococcus</taxon>
    </lineage>
</organism>
<dbReference type="EMBL" id="WERV01000004">
    <property type="protein sequence ID" value="MDV7715341.1"/>
    <property type="molecule type" value="Genomic_DNA"/>
</dbReference>
<sequence length="324" mass="36558">MKIINLQFPNKYSAKKKEFVLAMGYFDGLHLGHRAVIQQAKRIADKQHLKLALLTYSQSPAGFYVNDPVLKVPILPFRQKMQMLEKLGVDTIFLIDYNLAFGSQSPEDYVDNYLAKLGASVVVAGFDHTYGSLKDKADMKHLPRYANGRFEVYTVGECSDYFGKISSTRIRRLLSEGDLQAVNELLGYQFQTVGFVVHGNQIGRRIGFPTANQALEEKQLLPKSGVYAVRTKIVTGPLAGRSFNGMASIGRNETFGSDNPITIEINLFDFSADVYDEEIIVYWISFLREQVKYANAEALIDQLKQDRIDSLDLLKEIPKSKNYS</sequence>
<proteinExistence type="inferred from homology"/>
<dbReference type="InterPro" id="IPR004821">
    <property type="entry name" value="Cyt_trans-like"/>
</dbReference>
<comment type="catalytic activity">
    <reaction evidence="13 14">
        <text>FMN + ATP + H(+) = FAD + diphosphate</text>
        <dbReference type="Rhea" id="RHEA:17237"/>
        <dbReference type="ChEBI" id="CHEBI:15378"/>
        <dbReference type="ChEBI" id="CHEBI:30616"/>
        <dbReference type="ChEBI" id="CHEBI:33019"/>
        <dbReference type="ChEBI" id="CHEBI:57692"/>
        <dbReference type="ChEBI" id="CHEBI:58210"/>
        <dbReference type="EC" id="2.7.7.2"/>
    </reaction>
</comment>
<keyword evidence="5 14" id="KW-0808">Transferase</keyword>
<dbReference type="AlphaFoldDB" id="A0A3S7H4M1"/>
<dbReference type="Gene3D" id="3.40.50.620">
    <property type="entry name" value="HUPs"/>
    <property type="match status" value="1"/>
</dbReference>
<evidence type="ECO:0000256" key="12">
    <source>
        <dbReference type="ARBA" id="ARBA00047880"/>
    </source>
</evidence>
<protein>
    <recommendedName>
        <fullName evidence="14">Riboflavin biosynthesis protein</fullName>
    </recommendedName>
    <domain>
        <recommendedName>
            <fullName evidence="14">Riboflavin kinase</fullName>
            <ecNumber evidence="14">2.7.1.26</ecNumber>
        </recommendedName>
        <alternativeName>
            <fullName evidence="14">Flavokinase</fullName>
        </alternativeName>
    </domain>
    <domain>
        <recommendedName>
            <fullName evidence="14">FMN adenylyltransferase</fullName>
            <ecNumber evidence="14">2.7.7.2</ecNumber>
        </recommendedName>
        <alternativeName>
            <fullName evidence="14">FAD pyrophosphorylase</fullName>
        </alternativeName>
        <alternativeName>
            <fullName evidence="14">FAD synthase</fullName>
        </alternativeName>
    </domain>
</protein>
<dbReference type="PANTHER" id="PTHR22749:SF6">
    <property type="entry name" value="RIBOFLAVIN KINASE"/>
    <property type="match status" value="1"/>
</dbReference>
<evidence type="ECO:0000256" key="13">
    <source>
        <dbReference type="ARBA" id="ARBA00049494"/>
    </source>
</evidence>
<dbReference type="SUPFAM" id="SSF52374">
    <property type="entry name" value="Nucleotidylyl transferase"/>
    <property type="match status" value="1"/>
</dbReference>
<accession>A0A3S7H4M1</accession>
<keyword evidence="9 14" id="KW-0274">FAD</keyword>
<dbReference type="GO" id="GO:0009231">
    <property type="term" value="P:riboflavin biosynthetic process"/>
    <property type="evidence" value="ECO:0007669"/>
    <property type="project" value="InterPro"/>
</dbReference>
<dbReference type="GO" id="GO:0009398">
    <property type="term" value="P:FMN biosynthetic process"/>
    <property type="evidence" value="ECO:0007669"/>
    <property type="project" value="UniProtKB-UniRule"/>
</dbReference>
<dbReference type="NCBIfam" id="TIGR00083">
    <property type="entry name" value="ribF"/>
    <property type="match status" value="1"/>
</dbReference>
<dbReference type="PANTHER" id="PTHR22749">
    <property type="entry name" value="RIBOFLAVIN KINASE/FMN ADENYLYLTRANSFERASE"/>
    <property type="match status" value="1"/>
</dbReference>
<dbReference type="GO" id="GO:0006747">
    <property type="term" value="P:FAD biosynthetic process"/>
    <property type="evidence" value="ECO:0007669"/>
    <property type="project" value="UniProtKB-UniRule"/>
</dbReference>
<dbReference type="NCBIfam" id="TIGR00125">
    <property type="entry name" value="cyt_tran_rel"/>
    <property type="match status" value="1"/>
</dbReference>
<dbReference type="GO" id="GO:0005524">
    <property type="term" value="F:ATP binding"/>
    <property type="evidence" value="ECO:0007669"/>
    <property type="project" value="UniProtKB-UniRule"/>
</dbReference>
<keyword evidence="7 14" id="KW-0547">Nucleotide-binding</keyword>
<evidence type="ECO:0000256" key="1">
    <source>
        <dbReference type="ARBA" id="ARBA00004726"/>
    </source>
</evidence>
<name>A0A3S7H4M1_OENOE</name>
<keyword evidence="11" id="KW-0511">Multifunctional enzyme</keyword>
<comment type="similarity">
    <text evidence="14">Belongs to the ribF family.</text>
</comment>
<dbReference type="Pfam" id="PF01687">
    <property type="entry name" value="Flavokinase"/>
    <property type="match status" value="1"/>
</dbReference>
<evidence type="ECO:0000313" key="15">
    <source>
        <dbReference type="EMBL" id="MDV7715341.1"/>
    </source>
</evidence>
<evidence type="ECO:0000256" key="14">
    <source>
        <dbReference type="PIRNR" id="PIRNR004491"/>
    </source>
</evidence>
<evidence type="ECO:0000256" key="7">
    <source>
        <dbReference type="ARBA" id="ARBA00022741"/>
    </source>
</evidence>
<dbReference type="Pfam" id="PF06574">
    <property type="entry name" value="FAD_syn"/>
    <property type="match status" value="1"/>
</dbReference>
<dbReference type="InterPro" id="IPR023468">
    <property type="entry name" value="Riboflavin_kinase"/>
</dbReference>
<evidence type="ECO:0000256" key="3">
    <source>
        <dbReference type="ARBA" id="ARBA00022630"/>
    </source>
</evidence>
<evidence type="ECO:0000256" key="2">
    <source>
        <dbReference type="ARBA" id="ARBA00005201"/>
    </source>
</evidence>
<dbReference type="InterPro" id="IPR014729">
    <property type="entry name" value="Rossmann-like_a/b/a_fold"/>
</dbReference>
<dbReference type="GO" id="GO:0003919">
    <property type="term" value="F:FMN adenylyltransferase activity"/>
    <property type="evidence" value="ECO:0007669"/>
    <property type="project" value="UniProtKB-UniRule"/>
</dbReference>
<dbReference type="PIRSF" id="PIRSF004491">
    <property type="entry name" value="FAD_Synth"/>
    <property type="match status" value="1"/>
</dbReference>
<evidence type="ECO:0000313" key="16">
    <source>
        <dbReference type="Proteomes" id="UP001281024"/>
    </source>
</evidence>
<evidence type="ECO:0000256" key="9">
    <source>
        <dbReference type="ARBA" id="ARBA00022827"/>
    </source>
</evidence>
<keyword evidence="8 14" id="KW-0418">Kinase</keyword>
<comment type="catalytic activity">
    <reaction evidence="12 14">
        <text>riboflavin + ATP = FMN + ADP + H(+)</text>
        <dbReference type="Rhea" id="RHEA:14357"/>
        <dbReference type="ChEBI" id="CHEBI:15378"/>
        <dbReference type="ChEBI" id="CHEBI:30616"/>
        <dbReference type="ChEBI" id="CHEBI:57986"/>
        <dbReference type="ChEBI" id="CHEBI:58210"/>
        <dbReference type="ChEBI" id="CHEBI:456216"/>
        <dbReference type="EC" id="2.7.1.26"/>
    </reaction>
</comment>
<evidence type="ECO:0000256" key="8">
    <source>
        <dbReference type="ARBA" id="ARBA00022777"/>
    </source>
</evidence>
<dbReference type="EC" id="2.7.7.2" evidence="14"/>
<keyword evidence="3 14" id="KW-0285">Flavoprotein</keyword>
<keyword evidence="10 14" id="KW-0067">ATP-binding</keyword>
<comment type="caution">
    <text evidence="15">The sequence shown here is derived from an EMBL/GenBank/DDBJ whole genome shotgun (WGS) entry which is preliminary data.</text>
</comment>
<evidence type="ECO:0000256" key="5">
    <source>
        <dbReference type="ARBA" id="ARBA00022679"/>
    </source>
</evidence>
<dbReference type="RefSeq" id="WP_002816780.1">
    <property type="nucleotide sequence ID" value="NZ_CP014324.1"/>
</dbReference>
<dbReference type="InterPro" id="IPR002606">
    <property type="entry name" value="Riboflavin_kinase_bac"/>
</dbReference>
<reference evidence="15" key="1">
    <citation type="submission" date="2019-10" db="EMBL/GenBank/DDBJ databases">
        <title>Malate fermentation in French cider.</title>
        <authorList>
            <person name="Cousin F.J."/>
            <person name="Medina Fernandez S."/>
            <person name="Misery B."/>
            <person name="Laplace J.-M."/>
            <person name="Cretenet M."/>
        </authorList>
    </citation>
    <scope>NUCLEOTIDE SEQUENCE</scope>
    <source>
        <strain evidence="15">UCMA15129</strain>
    </source>
</reference>
<evidence type="ECO:0000256" key="11">
    <source>
        <dbReference type="ARBA" id="ARBA00023268"/>
    </source>
</evidence>
<dbReference type="GO" id="GO:0008531">
    <property type="term" value="F:riboflavin kinase activity"/>
    <property type="evidence" value="ECO:0007669"/>
    <property type="project" value="UniProtKB-UniRule"/>
</dbReference>
<comment type="pathway">
    <text evidence="2 14">Cofactor biosynthesis; FMN biosynthesis; FMN from riboflavin (ATP route): step 1/1.</text>
</comment>
<keyword evidence="4 14" id="KW-0288">FMN</keyword>
<dbReference type="SMART" id="SM00904">
    <property type="entry name" value="Flavokinase"/>
    <property type="match status" value="1"/>
</dbReference>
<dbReference type="InterPro" id="IPR023465">
    <property type="entry name" value="Riboflavin_kinase_dom_sf"/>
</dbReference>
<dbReference type="CDD" id="cd02064">
    <property type="entry name" value="FAD_synthetase_N"/>
    <property type="match status" value="1"/>
</dbReference>
<evidence type="ECO:0000256" key="6">
    <source>
        <dbReference type="ARBA" id="ARBA00022695"/>
    </source>
</evidence>
<evidence type="ECO:0000256" key="10">
    <source>
        <dbReference type="ARBA" id="ARBA00022840"/>
    </source>
</evidence>
<dbReference type="SUPFAM" id="SSF82114">
    <property type="entry name" value="Riboflavin kinase-like"/>
    <property type="match status" value="1"/>
</dbReference>
<comment type="pathway">
    <text evidence="1 14">Cofactor biosynthesis; FAD biosynthesis; FAD from FMN: step 1/1.</text>
</comment>
<keyword evidence="6 14" id="KW-0548">Nucleotidyltransferase</keyword>
<dbReference type="InterPro" id="IPR015865">
    <property type="entry name" value="Riboflavin_kinase_bac/euk"/>
</dbReference>
<dbReference type="InterPro" id="IPR015864">
    <property type="entry name" value="FAD_synthase"/>
</dbReference>
<dbReference type="Proteomes" id="UP001281024">
    <property type="component" value="Unassembled WGS sequence"/>
</dbReference>
<dbReference type="Gene3D" id="2.40.30.30">
    <property type="entry name" value="Riboflavin kinase-like"/>
    <property type="match status" value="1"/>
</dbReference>